<sequence>MFLFVICLYVYLCVFCVCVLACLHV</sequence>
<proteinExistence type="predicted"/>
<organism evidence="2">
    <name type="scientific">Anguilla anguilla</name>
    <name type="common">European freshwater eel</name>
    <name type="synonym">Muraena anguilla</name>
    <dbReference type="NCBI Taxonomy" id="7936"/>
    <lineage>
        <taxon>Eukaryota</taxon>
        <taxon>Metazoa</taxon>
        <taxon>Chordata</taxon>
        <taxon>Craniata</taxon>
        <taxon>Vertebrata</taxon>
        <taxon>Euteleostomi</taxon>
        <taxon>Actinopterygii</taxon>
        <taxon>Neopterygii</taxon>
        <taxon>Teleostei</taxon>
        <taxon>Anguilliformes</taxon>
        <taxon>Anguillidae</taxon>
        <taxon>Anguilla</taxon>
    </lineage>
</organism>
<evidence type="ECO:0000313" key="2">
    <source>
        <dbReference type="EMBL" id="JAH58574.1"/>
    </source>
</evidence>
<keyword evidence="1" id="KW-0472">Membrane</keyword>
<reference evidence="2" key="2">
    <citation type="journal article" date="2015" name="Fish Shellfish Immunol.">
        <title>Early steps in the European eel (Anguilla anguilla)-Vibrio vulnificus interaction in the gills: Role of the RtxA13 toxin.</title>
        <authorList>
            <person name="Callol A."/>
            <person name="Pajuelo D."/>
            <person name="Ebbesson L."/>
            <person name="Teles M."/>
            <person name="MacKenzie S."/>
            <person name="Amaro C."/>
        </authorList>
    </citation>
    <scope>NUCLEOTIDE SEQUENCE</scope>
</reference>
<keyword evidence="1" id="KW-1133">Transmembrane helix</keyword>
<keyword evidence="1" id="KW-0812">Transmembrane</keyword>
<dbReference type="EMBL" id="GBXM01050003">
    <property type="protein sequence ID" value="JAH58574.1"/>
    <property type="molecule type" value="Transcribed_RNA"/>
</dbReference>
<accession>A0A0E9TY15</accession>
<evidence type="ECO:0000256" key="1">
    <source>
        <dbReference type="SAM" id="Phobius"/>
    </source>
</evidence>
<dbReference type="AlphaFoldDB" id="A0A0E9TY15"/>
<protein>
    <submittedName>
        <fullName evidence="2">Uncharacterized protein</fullName>
    </submittedName>
</protein>
<reference evidence="2" key="1">
    <citation type="submission" date="2014-11" db="EMBL/GenBank/DDBJ databases">
        <authorList>
            <person name="Amaro Gonzalez C."/>
        </authorList>
    </citation>
    <scope>NUCLEOTIDE SEQUENCE</scope>
</reference>
<feature type="transmembrane region" description="Helical" evidence="1">
    <location>
        <begin position="6"/>
        <end position="23"/>
    </location>
</feature>
<name>A0A0E9TY15_ANGAN</name>